<dbReference type="Gene3D" id="1.10.3720.10">
    <property type="entry name" value="MetI-like"/>
    <property type="match status" value="2"/>
</dbReference>
<dbReference type="Pfam" id="PF00528">
    <property type="entry name" value="BPD_transp_1"/>
    <property type="match status" value="2"/>
</dbReference>
<protein>
    <submittedName>
        <fullName evidence="10">ABC transporter permease subunit</fullName>
    </submittedName>
    <submittedName>
        <fullName evidence="11">Binding-protein-dependent transport system inner membrane protein</fullName>
    </submittedName>
</protein>
<feature type="transmembrane region" description="Helical" evidence="8">
    <location>
        <begin position="472"/>
        <end position="498"/>
    </location>
</feature>
<evidence type="ECO:0000256" key="4">
    <source>
        <dbReference type="ARBA" id="ARBA00022475"/>
    </source>
</evidence>
<dbReference type="Proteomes" id="UP000494201">
    <property type="component" value="Unassembled WGS sequence"/>
</dbReference>
<dbReference type="PANTHER" id="PTHR42929">
    <property type="entry name" value="INNER MEMBRANE ABC TRANSPORTER PERMEASE PROTEIN YDCU-RELATED-RELATED"/>
    <property type="match status" value="1"/>
</dbReference>
<evidence type="ECO:0000313" key="11">
    <source>
        <dbReference type="EMBL" id="VVU51147.1"/>
    </source>
</evidence>
<feature type="transmembrane region" description="Helical" evidence="8">
    <location>
        <begin position="531"/>
        <end position="553"/>
    </location>
</feature>
<dbReference type="GeneID" id="56501917"/>
<comment type="similarity">
    <text evidence="2">Belongs to the binding-protein-dependent transport system permease family. CysTW subfamily.</text>
</comment>
<feature type="transmembrane region" description="Helical" evidence="8">
    <location>
        <begin position="412"/>
        <end position="432"/>
    </location>
</feature>
<keyword evidence="3 8" id="KW-0813">Transport</keyword>
<feature type="transmembrane region" description="Helical" evidence="8">
    <location>
        <begin position="264"/>
        <end position="287"/>
    </location>
</feature>
<proteinExistence type="inferred from homology"/>
<feature type="transmembrane region" description="Helical" evidence="8">
    <location>
        <begin position="223"/>
        <end position="244"/>
    </location>
</feature>
<evidence type="ECO:0000256" key="5">
    <source>
        <dbReference type="ARBA" id="ARBA00022692"/>
    </source>
</evidence>
<evidence type="ECO:0000313" key="13">
    <source>
        <dbReference type="Proteomes" id="UP000755577"/>
    </source>
</evidence>
<keyword evidence="7 8" id="KW-0472">Membrane</keyword>
<dbReference type="InterPro" id="IPR000515">
    <property type="entry name" value="MetI-like"/>
</dbReference>
<dbReference type="PANTHER" id="PTHR42929:SF5">
    <property type="entry name" value="ABC TRANSPORTER PERMEASE PROTEIN"/>
    <property type="match status" value="1"/>
</dbReference>
<dbReference type="CDD" id="cd06261">
    <property type="entry name" value="TM_PBP2"/>
    <property type="match status" value="2"/>
</dbReference>
<dbReference type="SUPFAM" id="SSF161098">
    <property type="entry name" value="MetI-like"/>
    <property type="match status" value="2"/>
</dbReference>
<dbReference type="EMBL" id="CABVLY010000015">
    <property type="protein sequence ID" value="VVU51147.1"/>
    <property type="molecule type" value="Genomic_DNA"/>
</dbReference>
<feature type="transmembrane region" description="Helical" evidence="8">
    <location>
        <begin position="162"/>
        <end position="186"/>
    </location>
</feature>
<feature type="transmembrane region" description="Helical" evidence="8">
    <location>
        <begin position="444"/>
        <end position="466"/>
    </location>
</feature>
<feature type="domain" description="ABC transmembrane type-1" evidence="9">
    <location>
        <begin position="81"/>
        <end position="287"/>
    </location>
</feature>
<evidence type="ECO:0000256" key="6">
    <source>
        <dbReference type="ARBA" id="ARBA00022989"/>
    </source>
</evidence>
<dbReference type="PROSITE" id="PS50928">
    <property type="entry name" value="ABC_TM1"/>
    <property type="match status" value="2"/>
</dbReference>
<evidence type="ECO:0000256" key="8">
    <source>
        <dbReference type="RuleBase" id="RU363032"/>
    </source>
</evidence>
<dbReference type="GO" id="GO:0005886">
    <property type="term" value="C:plasma membrane"/>
    <property type="evidence" value="ECO:0007669"/>
    <property type="project" value="UniProtKB-SubCell"/>
</dbReference>
<dbReference type="RefSeq" id="WP_096501798.1">
    <property type="nucleotide sequence ID" value="NZ_CABVLY010000015.1"/>
</dbReference>
<feature type="transmembrane region" description="Helical" evidence="8">
    <location>
        <begin position="573"/>
        <end position="594"/>
    </location>
</feature>
<dbReference type="EMBL" id="JAFCIQ010000009">
    <property type="protein sequence ID" value="MBM2767749.1"/>
    <property type="molecule type" value="Genomic_DNA"/>
</dbReference>
<feature type="transmembrane region" description="Helical" evidence="8">
    <location>
        <begin position="30"/>
        <end position="56"/>
    </location>
</feature>
<comment type="subcellular location">
    <subcellularLocation>
        <location evidence="1 8">Cell membrane</location>
        <topology evidence="1 8">Multi-pass membrane protein</topology>
    </subcellularLocation>
</comment>
<feature type="domain" description="ABC transmembrane type-1" evidence="9">
    <location>
        <begin position="407"/>
        <end position="596"/>
    </location>
</feature>
<gene>
    <name evidence="11" type="ORF">BAN20980_03867</name>
    <name evidence="10" type="ORF">JQK92_15065</name>
</gene>
<feature type="transmembrane region" description="Helical" evidence="8">
    <location>
        <begin position="76"/>
        <end position="105"/>
    </location>
</feature>
<reference evidence="10 13" key="2">
    <citation type="submission" date="2021-02" db="EMBL/GenBank/DDBJ databases">
        <title>Draft genome of the type strains Burkholderia anthina DSM16086.</title>
        <authorList>
            <person name="Hertel R."/>
            <person name="Meissner J."/>
            <person name="Poehlein A."/>
            <person name="Daniel R."/>
            <person name="Commichau F.M."/>
        </authorList>
    </citation>
    <scope>NUCLEOTIDE SEQUENCE [LARGE SCALE GENOMIC DNA]</scope>
    <source>
        <strain evidence="10 13">DSM 16086</strain>
    </source>
</reference>
<accession>A0A6P2GC89</accession>
<sequence>MSSLLDSGKSVRKNGGVPVPLRIRFPFLNAWPIVPALVLLGVFFAMPIGALLGVSFMDAQGRLSLENYARLWQGDVYFRVLWITLKTAGWVTLFTVLFAYPVAFLLATVRNSTRNSLIVWILMPLWTSFLVRTFAWMVLLGRHGVINQFLLAIGVVDMPVKMIYNFTGVLIGMMHAVLPLCIMTMLPTMESIDPNLTRAAGTLGARPGQSFWRIYFPLSMPGVASGGLITFITAIGFFVMPALLGGPNDTMIAQLIIFQINQMLNWGFAGAISLLFILSALVIFFIYEKMFGLSTLSGGARHADGVLARAGNRLGGCFVAGMAFLAEKIDLLGEKVRPVKPDAPMRNGSRRVLWAVVLIMIVFLCGPALFVIPVSFTRDNFINWPPSGFSLQWYEAVLGSRQWLAAAGRSGLIALLAAGCSMTLGVPVAFFIMRQRFKGKAVALAFVLSPMIVPHVIIAIALFYIFSRMNLVGTITGMVIGHSIINIPYVVITVMSLLKYYDVRLDQAASLLGATKLKTFRHVTLPILRSGLIAAAMFAFVMSFDELTVALFVTGGQFETLPKLMWDDALLNVNPSLTAAASLLLGFMTIVILVSNQLERRGRR</sequence>
<dbReference type="GO" id="GO:0055085">
    <property type="term" value="P:transmembrane transport"/>
    <property type="evidence" value="ECO:0007669"/>
    <property type="project" value="InterPro"/>
</dbReference>
<evidence type="ECO:0000313" key="12">
    <source>
        <dbReference type="Proteomes" id="UP000494201"/>
    </source>
</evidence>
<organism evidence="11 12">
    <name type="scientific">Burkholderia anthina</name>
    <dbReference type="NCBI Taxonomy" id="179879"/>
    <lineage>
        <taxon>Bacteria</taxon>
        <taxon>Pseudomonadati</taxon>
        <taxon>Pseudomonadota</taxon>
        <taxon>Betaproteobacteria</taxon>
        <taxon>Burkholderiales</taxon>
        <taxon>Burkholderiaceae</taxon>
        <taxon>Burkholderia</taxon>
        <taxon>Burkholderia cepacia complex</taxon>
    </lineage>
</organism>
<dbReference type="AlphaFoldDB" id="A0A6P2GC89"/>
<keyword evidence="5 8" id="KW-0812">Transmembrane</keyword>
<feature type="transmembrane region" description="Helical" evidence="8">
    <location>
        <begin position="117"/>
        <end position="141"/>
    </location>
</feature>
<evidence type="ECO:0000259" key="9">
    <source>
        <dbReference type="PROSITE" id="PS50928"/>
    </source>
</evidence>
<evidence type="ECO:0000313" key="10">
    <source>
        <dbReference type="EMBL" id="MBM2767749.1"/>
    </source>
</evidence>
<evidence type="ECO:0000256" key="2">
    <source>
        <dbReference type="ARBA" id="ARBA00007069"/>
    </source>
</evidence>
<evidence type="ECO:0000256" key="1">
    <source>
        <dbReference type="ARBA" id="ARBA00004651"/>
    </source>
</evidence>
<dbReference type="InterPro" id="IPR035906">
    <property type="entry name" value="MetI-like_sf"/>
</dbReference>
<feature type="transmembrane region" description="Helical" evidence="8">
    <location>
        <begin position="313"/>
        <end position="331"/>
    </location>
</feature>
<name>A0A6P2GC89_9BURK</name>
<dbReference type="Proteomes" id="UP000755577">
    <property type="component" value="Unassembled WGS sequence"/>
</dbReference>
<feature type="transmembrane region" description="Helical" evidence="8">
    <location>
        <begin position="352"/>
        <end position="376"/>
    </location>
</feature>
<evidence type="ECO:0000256" key="7">
    <source>
        <dbReference type="ARBA" id="ARBA00023136"/>
    </source>
</evidence>
<evidence type="ECO:0000256" key="3">
    <source>
        <dbReference type="ARBA" id="ARBA00022448"/>
    </source>
</evidence>
<keyword evidence="13" id="KW-1185">Reference proteome</keyword>
<keyword evidence="6 8" id="KW-1133">Transmembrane helix</keyword>
<reference evidence="11 12" key="1">
    <citation type="submission" date="2019-09" db="EMBL/GenBank/DDBJ databases">
        <authorList>
            <person name="Depoorter E."/>
        </authorList>
    </citation>
    <scope>NUCLEOTIDE SEQUENCE [LARGE SCALE GENOMIC DNA]</scope>
    <source>
        <strain evidence="11">LMG 20980</strain>
    </source>
</reference>
<keyword evidence="4" id="KW-1003">Cell membrane</keyword>